<evidence type="ECO:0000313" key="3">
    <source>
        <dbReference type="Proteomes" id="UP000827549"/>
    </source>
</evidence>
<accession>A0AAF0Y1S4</accession>
<gene>
    <name evidence="2" type="ORF">LOC62_01G000110</name>
</gene>
<dbReference type="RefSeq" id="XP_062622521.1">
    <property type="nucleotide sequence ID" value="XM_062766537.1"/>
</dbReference>
<sequence length="203" mass="22587">MAEFPTSFRHDDQDIYLTPRYHEDDSDDEGNIPCCDFDDFDDIYFANPETCYASAYGAASNMSKAPSKGVAPRMSFSLVHLVIALIASVWIWWIRSGYRPQVALWPHWKSSNHEAHCYSIVLLDEAQLEPLAHLVLGLHRMQTDPHQMAAYKDREAVVAAGHALVGLYKAHAAGQIIADVGGFSAPEAGAEDPFVELQRVVNK</sequence>
<protein>
    <submittedName>
        <fullName evidence="2">Uncharacterized protein</fullName>
    </submittedName>
</protein>
<dbReference type="GeneID" id="87803371"/>
<keyword evidence="1" id="KW-1133">Transmembrane helix</keyword>
<name>A0AAF0Y1S4_9TREE</name>
<proteinExistence type="predicted"/>
<evidence type="ECO:0000256" key="1">
    <source>
        <dbReference type="SAM" id="Phobius"/>
    </source>
</evidence>
<dbReference type="Proteomes" id="UP000827549">
    <property type="component" value="Chromosome 1"/>
</dbReference>
<dbReference type="AlphaFoldDB" id="A0AAF0Y1S4"/>
<keyword evidence="3" id="KW-1185">Reference proteome</keyword>
<keyword evidence="1" id="KW-0472">Membrane</keyword>
<dbReference type="EMBL" id="CP086714">
    <property type="protein sequence ID" value="WOO76489.1"/>
    <property type="molecule type" value="Genomic_DNA"/>
</dbReference>
<feature type="transmembrane region" description="Helical" evidence="1">
    <location>
        <begin position="74"/>
        <end position="93"/>
    </location>
</feature>
<evidence type="ECO:0000313" key="2">
    <source>
        <dbReference type="EMBL" id="WOO76489.1"/>
    </source>
</evidence>
<keyword evidence="1" id="KW-0812">Transmembrane</keyword>
<reference evidence="2" key="1">
    <citation type="submission" date="2023-10" db="EMBL/GenBank/DDBJ databases">
        <authorList>
            <person name="Noh H."/>
        </authorList>
    </citation>
    <scope>NUCLEOTIDE SEQUENCE</scope>
    <source>
        <strain evidence="2">DUCC4014</strain>
    </source>
</reference>
<organism evidence="2 3">
    <name type="scientific">Vanrija pseudolonga</name>
    <dbReference type="NCBI Taxonomy" id="143232"/>
    <lineage>
        <taxon>Eukaryota</taxon>
        <taxon>Fungi</taxon>
        <taxon>Dikarya</taxon>
        <taxon>Basidiomycota</taxon>
        <taxon>Agaricomycotina</taxon>
        <taxon>Tremellomycetes</taxon>
        <taxon>Trichosporonales</taxon>
        <taxon>Trichosporonaceae</taxon>
        <taxon>Vanrija</taxon>
    </lineage>
</organism>